<proteinExistence type="predicted"/>
<keyword evidence="1" id="KW-0472">Membrane</keyword>
<feature type="non-terminal residue" evidence="2">
    <location>
        <position position="117"/>
    </location>
</feature>
<dbReference type="EMBL" id="UINC01108283">
    <property type="protein sequence ID" value="SVC74271.1"/>
    <property type="molecule type" value="Genomic_DNA"/>
</dbReference>
<sequence>MLNIALVTSTNNHHYFWAYELHKEFNIRLILLHKKNKGERVKKLLLNKRLLYYGGFWFFLKLISFIYHKISSKSFSKDLERKEEQYFGIYKEKFKEIPLEKIYYIDTINSPNALELI</sequence>
<name>A0A382PQM4_9ZZZZ</name>
<keyword evidence="1" id="KW-1133">Transmembrane helix</keyword>
<keyword evidence="1" id="KW-0812">Transmembrane</keyword>
<organism evidence="2">
    <name type="scientific">marine metagenome</name>
    <dbReference type="NCBI Taxonomy" id="408172"/>
    <lineage>
        <taxon>unclassified sequences</taxon>
        <taxon>metagenomes</taxon>
        <taxon>ecological metagenomes</taxon>
    </lineage>
</organism>
<evidence type="ECO:0000313" key="2">
    <source>
        <dbReference type="EMBL" id="SVC74271.1"/>
    </source>
</evidence>
<gene>
    <name evidence="2" type="ORF">METZ01_LOCUS327125</name>
</gene>
<dbReference type="AlphaFoldDB" id="A0A382PQM4"/>
<feature type="transmembrane region" description="Helical" evidence="1">
    <location>
        <begin position="50"/>
        <end position="67"/>
    </location>
</feature>
<reference evidence="2" key="1">
    <citation type="submission" date="2018-05" db="EMBL/GenBank/DDBJ databases">
        <authorList>
            <person name="Lanie J.A."/>
            <person name="Ng W.-L."/>
            <person name="Kazmierczak K.M."/>
            <person name="Andrzejewski T.M."/>
            <person name="Davidsen T.M."/>
            <person name="Wayne K.J."/>
            <person name="Tettelin H."/>
            <person name="Glass J.I."/>
            <person name="Rusch D."/>
            <person name="Podicherti R."/>
            <person name="Tsui H.-C.T."/>
            <person name="Winkler M.E."/>
        </authorList>
    </citation>
    <scope>NUCLEOTIDE SEQUENCE</scope>
</reference>
<evidence type="ECO:0000256" key="1">
    <source>
        <dbReference type="SAM" id="Phobius"/>
    </source>
</evidence>
<protein>
    <submittedName>
        <fullName evidence="2">Uncharacterized protein</fullName>
    </submittedName>
</protein>
<accession>A0A382PQM4</accession>